<evidence type="ECO:0000313" key="3">
    <source>
        <dbReference type="Proteomes" id="UP001374584"/>
    </source>
</evidence>
<evidence type="ECO:0000256" key="1">
    <source>
        <dbReference type="SAM" id="MobiDB-lite"/>
    </source>
</evidence>
<evidence type="ECO:0000313" key="2">
    <source>
        <dbReference type="EMBL" id="KAK7368349.1"/>
    </source>
</evidence>
<feature type="region of interest" description="Disordered" evidence="1">
    <location>
        <begin position="105"/>
        <end position="126"/>
    </location>
</feature>
<feature type="compositionally biased region" description="Acidic residues" evidence="1">
    <location>
        <begin position="117"/>
        <end position="126"/>
    </location>
</feature>
<comment type="caution">
    <text evidence="2">The sequence shown here is derived from an EMBL/GenBank/DDBJ whole genome shotgun (WGS) entry which is preliminary data.</text>
</comment>
<dbReference type="Proteomes" id="UP001374584">
    <property type="component" value="Unassembled WGS sequence"/>
</dbReference>
<reference evidence="2 3" key="1">
    <citation type="submission" date="2024-01" db="EMBL/GenBank/DDBJ databases">
        <title>The genomes of 5 underutilized Papilionoideae crops provide insights into root nodulation and disease resistanc.</title>
        <authorList>
            <person name="Jiang F."/>
        </authorList>
    </citation>
    <scope>NUCLEOTIDE SEQUENCE [LARGE SCALE GENOMIC DNA]</scope>
    <source>
        <strain evidence="2">JINMINGXINNONG_FW02</strain>
        <tissue evidence="2">Leaves</tissue>
    </source>
</reference>
<name>A0AAN9NDB8_PHACN</name>
<dbReference type="AlphaFoldDB" id="A0AAN9NDB8"/>
<organism evidence="2 3">
    <name type="scientific">Phaseolus coccineus</name>
    <name type="common">Scarlet runner bean</name>
    <name type="synonym">Phaseolus multiflorus</name>
    <dbReference type="NCBI Taxonomy" id="3886"/>
    <lineage>
        <taxon>Eukaryota</taxon>
        <taxon>Viridiplantae</taxon>
        <taxon>Streptophyta</taxon>
        <taxon>Embryophyta</taxon>
        <taxon>Tracheophyta</taxon>
        <taxon>Spermatophyta</taxon>
        <taxon>Magnoliopsida</taxon>
        <taxon>eudicotyledons</taxon>
        <taxon>Gunneridae</taxon>
        <taxon>Pentapetalae</taxon>
        <taxon>rosids</taxon>
        <taxon>fabids</taxon>
        <taxon>Fabales</taxon>
        <taxon>Fabaceae</taxon>
        <taxon>Papilionoideae</taxon>
        <taxon>50 kb inversion clade</taxon>
        <taxon>NPAAA clade</taxon>
        <taxon>indigoferoid/millettioid clade</taxon>
        <taxon>Phaseoleae</taxon>
        <taxon>Phaseolus</taxon>
    </lineage>
</organism>
<sequence length="126" mass="13697">MKKLKQRRDGGLKKNQPLLLLPNPKFNSNRLAGVVEKRDSLVRWLKVAGTPKLEIGPAIETLNDLKLEKTSIDRSLLRASDTGEAFQQKVLNTLLLASLRITVGGAHEGDTSGGGDAVDDDAGLRR</sequence>
<dbReference type="EMBL" id="JAYMYR010000004">
    <property type="protein sequence ID" value="KAK7368349.1"/>
    <property type="molecule type" value="Genomic_DNA"/>
</dbReference>
<keyword evidence="3" id="KW-1185">Reference proteome</keyword>
<gene>
    <name evidence="2" type="ORF">VNO80_10374</name>
</gene>
<proteinExistence type="predicted"/>
<accession>A0AAN9NDB8</accession>
<protein>
    <submittedName>
        <fullName evidence="2">Uncharacterized protein</fullName>
    </submittedName>
</protein>